<dbReference type="EnsemblMetazoa" id="XM_030974989">
    <property type="protein sequence ID" value="XP_030830849"/>
    <property type="gene ID" value="LOC115920055"/>
</dbReference>
<dbReference type="Proteomes" id="UP000007110">
    <property type="component" value="Unassembled WGS sequence"/>
</dbReference>
<dbReference type="KEGG" id="spu:115920055"/>
<name>A0A7M7N438_STRPU</name>
<reference evidence="2" key="1">
    <citation type="submission" date="2015-02" db="EMBL/GenBank/DDBJ databases">
        <title>Genome sequencing for Strongylocentrotus purpuratus.</title>
        <authorList>
            <person name="Murali S."/>
            <person name="Liu Y."/>
            <person name="Vee V."/>
            <person name="English A."/>
            <person name="Wang M."/>
            <person name="Skinner E."/>
            <person name="Han Y."/>
            <person name="Muzny D.M."/>
            <person name="Worley K.C."/>
            <person name="Gibbs R.A."/>
        </authorList>
    </citation>
    <scope>NUCLEOTIDE SEQUENCE</scope>
</reference>
<sequence length="576" mass="66173">MTSKRSKTSSETIRDRPNFCFTCGFVPRNIDEKKEWDRARRTIESLNVQWTERTSHYLPTVSQPAEKHLELKSGLLKFIKASKYTNAFKLLLGKKAVREVWTKEIAKTIRREVKMMRKERLYPPCAIGKQLDEKQWKPIFRHIKKIAPVFFAVVVASMTKNERQADRMLRKGKEHFNSRIGMMINLPLGNKGHMRYQGAIAVNLWHLGANEGILKFLHRLGLSKLKRETLQLIQKKKNLVTEWCEKIEKEKNWSKGDTRDNLHPGFSLMVRKRYDKYESNARSTQPKPGRQSRLVSNGVAVKNRISFRDLQEEAPKKACELPLTVYLPNQGDYEELRMRMQVMVERILQANLSLFANQPVTGHIPHEYSSQCAEQSEYVDLGIIEGNHITSDQTSDLFQQLEDHAPKGYPIVLYGHEEMVKHASTAQVSSTKGTARQAFIPVPQDSNLRSLFMRDIMADLYAPTSPTERATLRNLIHMFGYDGIKDKYSPPHSLDDFLLFVCCAMVVGFALEMLVSNEDEMSDGEPETLLTRVSAEVVRRVWHQMPMNQVADIANAEVGSNEGSDYKFCFCKEGTV</sequence>
<dbReference type="GeneID" id="115920055"/>
<accession>A0A7M7N438</accession>
<keyword evidence="2" id="KW-1185">Reference proteome</keyword>
<dbReference type="AlphaFoldDB" id="A0A7M7N438"/>
<dbReference type="OrthoDB" id="6115854at2759"/>
<evidence type="ECO:0000313" key="2">
    <source>
        <dbReference type="Proteomes" id="UP000007110"/>
    </source>
</evidence>
<evidence type="ECO:0000313" key="1">
    <source>
        <dbReference type="EnsemblMetazoa" id="XP_030830849"/>
    </source>
</evidence>
<organism evidence="1 2">
    <name type="scientific">Strongylocentrotus purpuratus</name>
    <name type="common">Purple sea urchin</name>
    <dbReference type="NCBI Taxonomy" id="7668"/>
    <lineage>
        <taxon>Eukaryota</taxon>
        <taxon>Metazoa</taxon>
        <taxon>Echinodermata</taxon>
        <taxon>Eleutherozoa</taxon>
        <taxon>Echinozoa</taxon>
        <taxon>Echinoidea</taxon>
        <taxon>Euechinoidea</taxon>
        <taxon>Echinacea</taxon>
        <taxon>Camarodonta</taxon>
        <taxon>Echinidea</taxon>
        <taxon>Strongylocentrotidae</taxon>
        <taxon>Strongylocentrotus</taxon>
    </lineage>
</organism>
<dbReference type="InParanoid" id="A0A7M7N438"/>
<protein>
    <submittedName>
        <fullName evidence="1">Uncharacterized protein</fullName>
    </submittedName>
</protein>
<dbReference type="RefSeq" id="XP_030830849.1">
    <property type="nucleotide sequence ID" value="XM_030974989.1"/>
</dbReference>
<reference evidence="1" key="2">
    <citation type="submission" date="2021-01" db="UniProtKB">
        <authorList>
            <consortium name="EnsemblMetazoa"/>
        </authorList>
    </citation>
    <scope>IDENTIFICATION</scope>
</reference>
<proteinExistence type="predicted"/>